<proteinExistence type="inferred from homology"/>
<dbReference type="GO" id="GO:0016746">
    <property type="term" value="F:acyltransferase activity"/>
    <property type="evidence" value="ECO:0007669"/>
    <property type="project" value="UniProtKB-KW"/>
</dbReference>
<keyword evidence="2 5" id="KW-0808">Transferase</keyword>
<dbReference type="InterPro" id="IPR016039">
    <property type="entry name" value="Thiolase-like"/>
</dbReference>
<dbReference type="Gene3D" id="3.40.47.10">
    <property type="match status" value="1"/>
</dbReference>
<dbReference type="PANTHER" id="PTHR18919:SF139">
    <property type="entry name" value="THIOLASE-LIKE PROTEIN TYPE 1 ADDITIONAL C-TERMINAL DOMAIN-CONTAINING PROTEIN"/>
    <property type="match status" value="1"/>
</dbReference>
<evidence type="ECO:0000256" key="3">
    <source>
        <dbReference type="ARBA" id="ARBA00023315"/>
    </source>
</evidence>
<accession>A0A1I0DIE8</accession>
<dbReference type="Gene3D" id="2.40.50.840">
    <property type="match status" value="1"/>
</dbReference>
<comment type="similarity">
    <text evidence="1">Belongs to the thiolase-like superfamily. Thiolase family.</text>
</comment>
<feature type="domain" description="Thiolase-like protein type 1 additional C-terminal" evidence="4">
    <location>
        <begin position="401"/>
        <end position="473"/>
    </location>
</feature>
<dbReference type="Proteomes" id="UP000199361">
    <property type="component" value="Unassembled WGS sequence"/>
</dbReference>
<organism evidence="5 6">
    <name type="scientific">Nonomuraea wenchangensis</name>
    <dbReference type="NCBI Taxonomy" id="568860"/>
    <lineage>
        <taxon>Bacteria</taxon>
        <taxon>Bacillati</taxon>
        <taxon>Actinomycetota</taxon>
        <taxon>Actinomycetes</taxon>
        <taxon>Streptosporangiales</taxon>
        <taxon>Streptosporangiaceae</taxon>
        <taxon>Nonomuraea</taxon>
    </lineage>
</organism>
<dbReference type="STRING" id="568860.SAMN05421811_102743"/>
<evidence type="ECO:0000256" key="2">
    <source>
        <dbReference type="ARBA" id="ARBA00022679"/>
    </source>
</evidence>
<dbReference type="PANTHER" id="PTHR18919">
    <property type="entry name" value="ACETYL-COA C-ACYLTRANSFERASE"/>
    <property type="match status" value="1"/>
</dbReference>
<name>A0A1I0DIE8_9ACTN</name>
<evidence type="ECO:0000259" key="4">
    <source>
        <dbReference type="Pfam" id="PF18313"/>
    </source>
</evidence>
<dbReference type="EMBL" id="FOHX01000002">
    <property type="protein sequence ID" value="SET32177.1"/>
    <property type="molecule type" value="Genomic_DNA"/>
</dbReference>
<dbReference type="RefSeq" id="WP_091078740.1">
    <property type="nucleotide sequence ID" value="NZ_FOHX01000002.1"/>
</dbReference>
<dbReference type="SUPFAM" id="SSF53901">
    <property type="entry name" value="Thiolase-like"/>
    <property type="match status" value="1"/>
</dbReference>
<evidence type="ECO:0000313" key="5">
    <source>
        <dbReference type="EMBL" id="SET32177.1"/>
    </source>
</evidence>
<gene>
    <name evidence="5" type="ORF">SAMN05421811_102743</name>
</gene>
<dbReference type="InterPro" id="IPR040771">
    <property type="entry name" value="TLP1_add_C"/>
</dbReference>
<dbReference type="Pfam" id="PF18313">
    <property type="entry name" value="TLP1_add_C"/>
    <property type="match status" value="1"/>
</dbReference>
<dbReference type="OrthoDB" id="4470569at2"/>
<dbReference type="AlphaFoldDB" id="A0A1I0DIE8"/>
<reference evidence="5 6" key="1">
    <citation type="submission" date="2016-10" db="EMBL/GenBank/DDBJ databases">
        <authorList>
            <person name="de Groot N.N."/>
        </authorList>
    </citation>
    <scope>NUCLEOTIDE SEQUENCE [LARGE SCALE GENOMIC DNA]</scope>
    <source>
        <strain evidence="5 6">CGMCC 4.5598</strain>
    </source>
</reference>
<sequence length="480" mass="50765">MDSRTPCLIGIAQRTVREQPGPEPLDLWEEVARAAADDARLPVERLESIQIVHTDSWQYDSPVGRLAERLGAAPRHRAYSKVSGTAPQTLIGAAAAGIAAGEFTCALVTGAEALATRRAYRRAGERTPWSHPADPKPPYGWERPPSQAELAHGLVLPVHTYPIMETARRAALGISVEEEMRERGRLLAPMTEVAAANPYAWRRTPRGPGELVTGSRFVGWPYTRDTVAVLEVDQAAAVVLAGSALADRLGVPRDRRVYLRGWAYGEDTWEVAARPALGASEAIPHVAAAAFARAGLGLTDMDALDVYSCFAIALRQACDAIGLDPYDRRGLTVTGGLPYAGGPASDYVLHSTATMAGLLRAQAGHGLVTGVGMHLTKHTYAVWSSEPGGRLGGAAPVFTATGVPVVDVHEGAATVAGYTVAHGRDGAAERGILVVDLPGGGRAHAVVEEPALLAEAESRELVGQRVRLVSPDGKVNVASW</sequence>
<protein>
    <submittedName>
        <fullName evidence="5">Acetyl-CoA C-acetyltransferase</fullName>
    </submittedName>
</protein>
<evidence type="ECO:0000256" key="1">
    <source>
        <dbReference type="ARBA" id="ARBA00010982"/>
    </source>
</evidence>
<evidence type="ECO:0000313" key="6">
    <source>
        <dbReference type="Proteomes" id="UP000199361"/>
    </source>
</evidence>
<keyword evidence="3" id="KW-0012">Acyltransferase</keyword>
<keyword evidence="6" id="KW-1185">Reference proteome</keyword>